<dbReference type="PROSITE" id="PS50048">
    <property type="entry name" value="ZN2_CY6_FUNGAL_2"/>
    <property type="match status" value="1"/>
</dbReference>
<evidence type="ECO:0000256" key="2">
    <source>
        <dbReference type="ARBA" id="ARBA00023125"/>
    </source>
</evidence>
<evidence type="ECO:0000256" key="3">
    <source>
        <dbReference type="ARBA" id="ARBA00023163"/>
    </source>
</evidence>
<accession>A0A3A2ZIN1</accession>
<dbReference type="EMBL" id="MVGC01000145">
    <property type="protein sequence ID" value="RJE22916.1"/>
    <property type="molecule type" value="Genomic_DNA"/>
</dbReference>
<dbReference type="Pfam" id="PF00172">
    <property type="entry name" value="Zn_clus"/>
    <property type="match status" value="1"/>
</dbReference>
<dbReference type="GO" id="GO:0008270">
    <property type="term" value="F:zinc ion binding"/>
    <property type="evidence" value="ECO:0007669"/>
    <property type="project" value="InterPro"/>
</dbReference>
<gene>
    <name evidence="7" type="ORF">PHISCL_04764</name>
</gene>
<dbReference type="CDD" id="cd00067">
    <property type="entry name" value="GAL4"/>
    <property type="match status" value="1"/>
</dbReference>
<name>A0A3A2ZIN1_9EURO</name>
<evidence type="ECO:0000256" key="1">
    <source>
        <dbReference type="ARBA" id="ARBA00023015"/>
    </source>
</evidence>
<dbReference type="OrthoDB" id="4508729at2759"/>
<reference evidence="8" key="1">
    <citation type="submission" date="2017-02" db="EMBL/GenBank/DDBJ databases">
        <authorList>
            <person name="Tafer H."/>
            <person name="Lopandic K."/>
        </authorList>
    </citation>
    <scope>NUCLEOTIDE SEQUENCE [LARGE SCALE GENOMIC DNA]</scope>
    <source>
        <strain evidence="8">CBS 366.77</strain>
    </source>
</reference>
<dbReference type="GO" id="GO:0000981">
    <property type="term" value="F:DNA-binding transcription factor activity, RNA polymerase II-specific"/>
    <property type="evidence" value="ECO:0007669"/>
    <property type="project" value="InterPro"/>
</dbReference>
<feature type="region of interest" description="Disordered" evidence="5">
    <location>
        <begin position="405"/>
        <end position="503"/>
    </location>
</feature>
<evidence type="ECO:0000313" key="8">
    <source>
        <dbReference type="Proteomes" id="UP000266188"/>
    </source>
</evidence>
<dbReference type="AlphaFoldDB" id="A0A3A2ZIN1"/>
<evidence type="ECO:0000256" key="4">
    <source>
        <dbReference type="ARBA" id="ARBA00023242"/>
    </source>
</evidence>
<dbReference type="STRING" id="2070753.A0A3A2ZIN1"/>
<feature type="domain" description="Zn(2)-C6 fungal-type" evidence="6">
    <location>
        <begin position="16"/>
        <end position="48"/>
    </location>
</feature>
<keyword evidence="3" id="KW-0804">Transcription</keyword>
<keyword evidence="4" id="KW-0539">Nucleus</keyword>
<organism evidence="7 8">
    <name type="scientific">Aspergillus sclerotialis</name>
    <dbReference type="NCBI Taxonomy" id="2070753"/>
    <lineage>
        <taxon>Eukaryota</taxon>
        <taxon>Fungi</taxon>
        <taxon>Dikarya</taxon>
        <taxon>Ascomycota</taxon>
        <taxon>Pezizomycotina</taxon>
        <taxon>Eurotiomycetes</taxon>
        <taxon>Eurotiomycetidae</taxon>
        <taxon>Eurotiales</taxon>
        <taxon>Aspergillaceae</taxon>
        <taxon>Aspergillus</taxon>
        <taxon>Aspergillus subgen. Polypaecilum</taxon>
    </lineage>
</organism>
<dbReference type="InterPro" id="IPR001138">
    <property type="entry name" value="Zn2Cys6_DnaBD"/>
</dbReference>
<keyword evidence="1" id="KW-0805">Transcription regulation</keyword>
<comment type="caution">
    <text evidence="7">The sequence shown here is derived from an EMBL/GenBank/DDBJ whole genome shotgun (WGS) entry which is preliminary data.</text>
</comment>
<feature type="compositionally biased region" description="Polar residues" evidence="5">
    <location>
        <begin position="453"/>
        <end position="462"/>
    </location>
</feature>
<sequence length="503" mass="55072">MQSQDHNREPSQKRLACDRCHTRKLRCLREIYSPQCSRCIQDGSVCTYSSPLKSGRPRKTPRAPTADAVVNHHNHGINRDNLYGQNININLDAGPQPTDREWQSLLNLDENLSTLSSSDRDGSLNNVNLQSPSSHRFHDCLDPGLELEAANDYHVYTNTTTTFTTADTAAAIQLSPEIDSLYNYNGAAPAASRAPTTTMPPISSFTSPNSPPRNVRNQVPSPLSPSFHCVSSGLHHCPNNSQSNLNSYGKGNNSNAEANINSSHDISEIVHRLSRLQQDLLQLAKPSCGGIDSSGAASSTITVTGNGSEKTDVQDQSQSQEGKRQSFCQSPVNAVLKPGQELVDIIRLLLSKCQHNDNECARLWPPLDHQTLLPLILTPMSLLLSIYGQLLREIAAALHQCRLDSNDRVSSSSGSTTGTHPIYSPLSATGLAPSTINHHYHQQLDNHPPRVHSNPNPRQFQPESRRSEPRLAPSTHPRRNGSQPSPRLSRTSTPPIPESPCTT</sequence>
<dbReference type="GO" id="GO:0003677">
    <property type="term" value="F:DNA binding"/>
    <property type="evidence" value="ECO:0007669"/>
    <property type="project" value="UniProtKB-KW"/>
</dbReference>
<feature type="compositionally biased region" description="Pro residues" evidence="5">
    <location>
        <begin position="494"/>
        <end position="503"/>
    </location>
</feature>
<protein>
    <recommendedName>
        <fullName evidence="6">Zn(2)-C6 fungal-type domain-containing protein</fullName>
    </recommendedName>
</protein>
<dbReference type="SMART" id="SM00066">
    <property type="entry name" value="GAL4"/>
    <property type="match status" value="1"/>
</dbReference>
<feature type="compositionally biased region" description="Low complexity" evidence="5">
    <location>
        <begin position="189"/>
        <end position="201"/>
    </location>
</feature>
<proteinExistence type="predicted"/>
<feature type="compositionally biased region" description="Low complexity" evidence="5">
    <location>
        <begin position="410"/>
        <end position="419"/>
    </location>
</feature>
<evidence type="ECO:0000313" key="7">
    <source>
        <dbReference type="EMBL" id="RJE22916.1"/>
    </source>
</evidence>
<dbReference type="InterPro" id="IPR036864">
    <property type="entry name" value="Zn2-C6_fun-type_DNA-bd_sf"/>
</dbReference>
<dbReference type="Gene3D" id="4.10.240.10">
    <property type="entry name" value="Zn(2)-C6 fungal-type DNA-binding domain"/>
    <property type="match status" value="1"/>
</dbReference>
<feature type="region of interest" description="Disordered" evidence="5">
    <location>
        <begin position="189"/>
        <end position="219"/>
    </location>
</feature>
<keyword evidence="8" id="KW-1185">Reference proteome</keyword>
<dbReference type="SUPFAM" id="SSF57701">
    <property type="entry name" value="Zn2/Cys6 DNA-binding domain"/>
    <property type="match status" value="1"/>
</dbReference>
<feature type="compositionally biased region" description="Low complexity" evidence="5">
    <location>
        <begin position="482"/>
        <end position="493"/>
    </location>
</feature>
<evidence type="ECO:0000256" key="5">
    <source>
        <dbReference type="SAM" id="MobiDB-lite"/>
    </source>
</evidence>
<feature type="region of interest" description="Disordered" evidence="5">
    <location>
        <begin position="299"/>
        <end position="326"/>
    </location>
</feature>
<dbReference type="PROSITE" id="PS00463">
    <property type="entry name" value="ZN2_CY6_FUNGAL_1"/>
    <property type="match status" value="1"/>
</dbReference>
<keyword evidence="2" id="KW-0238">DNA-binding</keyword>
<dbReference type="Proteomes" id="UP000266188">
    <property type="component" value="Unassembled WGS sequence"/>
</dbReference>
<evidence type="ECO:0000259" key="6">
    <source>
        <dbReference type="PROSITE" id="PS50048"/>
    </source>
</evidence>